<feature type="domain" description="GIY-YIG" evidence="2">
    <location>
        <begin position="2"/>
        <end position="78"/>
    </location>
</feature>
<keyword evidence="4" id="KW-1185">Reference proteome</keyword>
<evidence type="ECO:0000313" key="3">
    <source>
        <dbReference type="EMBL" id="OZV69229.1"/>
    </source>
</evidence>
<dbReference type="PROSITE" id="PS50164">
    <property type="entry name" value="GIY_YIG"/>
    <property type="match status" value="1"/>
</dbReference>
<evidence type="ECO:0000256" key="1">
    <source>
        <dbReference type="ARBA" id="ARBA00007435"/>
    </source>
</evidence>
<reference evidence="3 4" key="1">
    <citation type="submission" date="2017-05" db="EMBL/GenBank/DDBJ databases">
        <title>The draft genome sequence of Idiomarina salinarum WNB302.</title>
        <authorList>
            <person name="Sun Y."/>
            <person name="Chen B."/>
            <person name="Du Z."/>
        </authorList>
    </citation>
    <scope>NUCLEOTIDE SEQUENCE [LARGE SCALE GENOMIC DNA]</scope>
    <source>
        <strain evidence="3 4">WNB302</strain>
    </source>
</reference>
<gene>
    <name evidence="3" type="ORF">CA834_07165</name>
</gene>
<dbReference type="OrthoDB" id="1495241at2"/>
<evidence type="ECO:0000313" key="4">
    <source>
        <dbReference type="Proteomes" id="UP000216840"/>
    </source>
</evidence>
<protein>
    <recommendedName>
        <fullName evidence="2">GIY-YIG domain-containing protein</fullName>
    </recommendedName>
</protein>
<organism evidence="3 4">
    <name type="scientific">Winogradskyella aurantia</name>
    <dbReference type="NCBI Taxonomy" id="1915063"/>
    <lineage>
        <taxon>Bacteria</taxon>
        <taxon>Pseudomonadati</taxon>
        <taxon>Bacteroidota</taxon>
        <taxon>Flavobacteriia</taxon>
        <taxon>Flavobacteriales</taxon>
        <taxon>Flavobacteriaceae</taxon>
        <taxon>Winogradskyella</taxon>
    </lineage>
</organism>
<dbReference type="PANTHER" id="PTHR34477">
    <property type="entry name" value="UPF0213 PROTEIN YHBQ"/>
    <property type="match status" value="1"/>
</dbReference>
<dbReference type="RefSeq" id="WP_094968002.1">
    <property type="nucleotide sequence ID" value="NZ_NGJN01000003.1"/>
</dbReference>
<dbReference type="InterPro" id="IPR050190">
    <property type="entry name" value="UPF0213_domain"/>
</dbReference>
<dbReference type="EMBL" id="NGJN01000003">
    <property type="protein sequence ID" value="OZV69229.1"/>
    <property type="molecule type" value="Genomic_DNA"/>
</dbReference>
<dbReference type="InterPro" id="IPR000305">
    <property type="entry name" value="GIY-YIG_endonuc"/>
</dbReference>
<accession>A0A265UV88</accession>
<dbReference type="Proteomes" id="UP000216840">
    <property type="component" value="Unassembled WGS sequence"/>
</dbReference>
<proteinExistence type="inferred from homology"/>
<sequence>MKLYYVYILECGDKSLYTGITNNLDRRLLEHQKGQDNSCYTYSRRPVKLVFHAEFTDVNMAISSEKQIKRWSRTKKIALINNEIDKLPNLAKKKFNN</sequence>
<dbReference type="SUPFAM" id="SSF82771">
    <property type="entry name" value="GIY-YIG endonuclease"/>
    <property type="match status" value="1"/>
</dbReference>
<dbReference type="InterPro" id="IPR035901">
    <property type="entry name" value="GIY-YIG_endonuc_sf"/>
</dbReference>
<name>A0A265UV88_9FLAO</name>
<dbReference type="CDD" id="cd10456">
    <property type="entry name" value="GIY-YIG_UPF0213"/>
    <property type="match status" value="1"/>
</dbReference>
<comment type="similarity">
    <text evidence="1">Belongs to the UPF0213 family.</text>
</comment>
<comment type="caution">
    <text evidence="3">The sequence shown here is derived from an EMBL/GenBank/DDBJ whole genome shotgun (WGS) entry which is preliminary data.</text>
</comment>
<dbReference type="Gene3D" id="3.40.1440.10">
    <property type="entry name" value="GIY-YIG endonuclease"/>
    <property type="match status" value="1"/>
</dbReference>
<evidence type="ECO:0000259" key="2">
    <source>
        <dbReference type="PROSITE" id="PS50164"/>
    </source>
</evidence>
<dbReference type="Pfam" id="PF01541">
    <property type="entry name" value="GIY-YIG"/>
    <property type="match status" value="1"/>
</dbReference>
<dbReference type="PANTHER" id="PTHR34477:SF1">
    <property type="entry name" value="UPF0213 PROTEIN YHBQ"/>
    <property type="match status" value="1"/>
</dbReference>
<dbReference type="AlphaFoldDB" id="A0A265UV88"/>